<dbReference type="Pfam" id="PF00126">
    <property type="entry name" value="HTH_1"/>
    <property type="match status" value="1"/>
</dbReference>
<dbReference type="PRINTS" id="PR00039">
    <property type="entry name" value="HTHLYSR"/>
</dbReference>
<dbReference type="PANTHER" id="PTHR30346:SF0">
    <property type="entry name" value="HCA OPERON TRANSCRIPTIONAL ACTIVATOR HCAR"/>
    <property type="match status" value="1"/>
</dbReference>
<gene>
    <name evidence="6" type="ORF">CXL00_02340</name>
</gene>
<feature type="domain" description="HTH lysR-type" evidence="5">
    <location>
        <begin position="2"/>
        <end position="59"/>
    </location>
</feature>
<dbReference type="AlphaFoldDB" id="A0A2N8SZI5"/>
<dbReference type="SUPFAM" id="SSF46785">
    <property type="entry name" value="Winged helix' DNA-binding domain"/>
    <property type="match status" value="1"/>
</dbReference>
<dbReference type="GO" id="GO:0003700">
    <property type="term" value="F:DNA-binding transcription factor activity"/>
    <property type="evidence" value="ECO:0007669"/>
    <property type="project" value="InterPro"/>
</dbReference>
<sequence length="301" mass="33367">MFDLAQLRCFTALATELNFRRAAERLHMTQPPLSRQIQLLEHQLGVVLFTRSTRTVALTAAGRAFFVEAQALLDQAHRAARTARLIALGESGTVSIGFVASAVYDFLPRVVAQARRARPGVQIALQEMSTFEQLQALLTRRIDLAIVRAPLNQPGLISERLVCEPFVLAVHDEHPLARLEPLELTALHGQPFIMYSHAAWQPFNELLTGMFRSSGVQPDYVQSLGTTLTILSLVNVGMGLALVPRSATAVSFERVRWRTLELPSGVYSELHLVWRDDNDNPAVAALREAVRQAVSETTQGR</sequence>
<protein>
    <submittedName>
        <fullName evidence="6">LysR family transcriptional regulator</fullName>
    </submittedName>
</protein>
<evidence type="ECO:0000256" key="4">
    <source>
        <dbReference type="ARBA" id="ARBA00023163"/>
    </source>
</evidence>
<dbReference type="PANTHER" id="PTHR30346">
    <property type="entry name" value="TRANSCRIPTIONAL DUAL REGULATOR HCAR-RELATED"/>
    <property type="match status" value="1"/>
</dbReference>
<dbReference type="FunFam" id="1.10.10.10:FF:000001">
    <property type="entry name" value="LysR family transcriptional regulator"/>
    <property type="match status" value="1"/>
</dbReference>
<dbReference type="InterPro" id="IPR036388">
    <property type="entry name" value="WH-like_DNA-bd_sf"/>
</dbReference>
<dbReference type="Gene3D" id="3.40.190.10">
    <property type="entry name" value="Periplasmic binding protein-like II"/>
    <property type="match status" value="2"/>
</dbReference>
<evidence type="ECO:0000256" key="1">
    <source>
        <dbReference type="ARBA" id="ARBA00009437"/>
    </source>
</evidence>
<dbReference type="RefSeq" id="WP_102845868.1">
    <property type="nucleotide sequence ID" value="NZ_JAMOIG010000009.1"/>
</dbReference>
<dbReference type="OrthoDB" id="5289754at2"/>
<evidence type="ECO:0000313" key="7">
    <source>
        <dbReference type="Proteomes" id="UP000235897"/>
    </source>
</evidence>
<proteinExistence type="inferred from homology"/>
<dbReference type="Proteomes" id="UP000235897">
    <property type="component" value="Unassembled WGS sequence"/>
</dbReference>
<dbReference type="InterPro" id="IPR036390">
    <property type="entry name" value="WH_DNA-bd_sf"/>
</dbReference>
<evidence type="ECO:0000256" key="3">
    <source>
        <dbReference type="ARBA" id="ARBA00023125"/>
    </source>
</evidence>
<comment type="caution">
    <text evidence="6">The sequence shown here is derived from an EMBL/GenBank/DDBJ whole genome shotgun (WGS) entry which is preliminary data.</text>
</comment>
<accession>A0A2N8SZI5</accession>
<dbReference type="GO" id="GO:0032993">
    <property type="term" value="C:protein-DNA complex"/>
    <property type="evidence" value="ECO:0007669"/>
    <property type="project" value="TreeGrafter"/>
</dbReference>
<organism evidence="6 7">
    <name type="scientific">Stutzerimonas stutzeri</name>
    <name type="common">Pseudomonas stutzeri</name>
    <dbReference type="NCBI Taxonomy" id="316"/>
    <lineage>
        <taxon>Bacteria</taxon>
        <taxon>Pseudomonadati</taxon>
        <taxon>Pseudomonadota</taxon>
        <taxon>Gammaproteobacteria</taxon>
        <taxon>Pseudomonadales</taxon>
        <taxon>Pseudomonadaceae</taxon>
        <taxon>Stutzerimonas</taxon>
    </lineage>
</organism>
<evidence type="ECO:0000256" key="2">
    <source>
        <dbReference type="ARBA" id="ARBA00023015"/>
    </source>
</evidence>
<dbReference type="InterPro" id="IPR000847">
    <property type="entry name" value="LysR_HTH_N"/>
</dbReference>
<evidence type="ECO:0000313" key="6">
    <source>
        <dbReference type="EMBL" id="PNG07909.1"/>
    </source>
</evidence>
<dbReference type="GO" id="GO:0003677">
    <property type="term" value="F:DNA binding"/>
    <property type="evidence" value="ECO:0007669"/>
    <property type="project" value="UniProtKB-KW"/>
</dbReference>
<dbReference type="InterPro" id="IPR005119">
    <property type="entry name" value="LysR_subst-bd"/>
</dbReference>
<evidence type="ECO:0000259" key="5">
    <source>
        <dbReference type="PROSITE" id="PS50931"/>
    </source>
</evidence>
<keyword evidence="2" id="KW-0805">Transcription regulation</keyword>
<keyword evidence="4" id="KW-0804">Transcription</keyword>
<comment type="similarity">
    <text evidence="1">Belongs to the LysR transcriptional regulatory family.</text>
</comment>
<dbReference type="EMBL" id="POUW01000001">
    <property type="protein sequence ID" value="PNG07909.1"/>
    <property type="molecule type" value="Genomic_DNA"/>
</dbReference>
<dbReference type="Pfam" id="PF03466">
    <property type="entry name" value="LysR_substrate"/>
    <property type="match status" value="1"/>
</dbReference>
<dbReference type="Gene3D" id="1.10.10.10">
    <property type="entry name" value="Winged helix-like DNA-binding domain superfamily/Winged helix DNA-binding domain"/>
    <property type="match status" value="1"/>
</dbReference>
<dbReference type="SUPFAM" id="SSF53850">
    <property type="entry name" value="Periplasmic binding protein-like II"/>
    <property type="match status" value="1"/>
</dbReference>
<reference evidence="6 7" key="1">
    <citation type="submission" date="2018-01" db="EMBL/GenBank/DDBJ databases">
        <title>Denitrification phenotypes of diverse strains of Pseudomonas stutzeri.</title>
        <authorList>
            <person name="Milligan D.A."/>
            <person name="Bergaust L."/>
            <person name="Bakken L.R."/>
            <person name="Frostegard A."/>
        </authorList>
    </citation>
    <scope>NUCLEOTIDE SEQUENCE [LARGE SCALE GENOMIC DNA]</scope>
    <source>
        <strain evidence="6 7">28a3</strain>
    </source>
</reference>
<name>A0A2N8SZI5_STUST</name>
<keyword evidence="3" id="KW-0238">DNA-binding</keyword>
<dbReference type="PROSITE" id="PS50931">
    <property type="entry name" value="HTH_LYSR"/>
    <property type="match status" value="1"/>
</dbReference>